<organism evidence="1 2">
    <name type="scientific">Acidithiobacillus ferrivorans</name>
    <dbReference type="NCBI Taxonomy" id="160808"/>
    <lineage>
        <taxon>Bacteria</taxon>
        <taxon>Pseudomonadati</taxon>
        <taxon>Pseudomonadota</taxon>
        <taxon>Acidithiobacillia</taxon>
        <taxon>Acidithiobacillales</taxon>
        <taxon>Acidithiobacillaceae</taxon>
        <taxon>Acidithiobacillus</taxon>
    </lineage>
</organism>
<evidence type="ECO:0000313" key="1">
    <source>
        <dbReference type="EMBL" id="SMH64895.1"/>
    </source>
</evidence>
<dbReference type="Proteomes" id="UP000193925">
    <property type="component" value="Chromosome AFERRI"/>
</dbReference>
<keyword evidence="2" id="KW-1185">Reference proteome</keyword>
<sequence>MRPLTLPHRRTLFTQPPAHAGINLIPTPRAGAHSFYRLMAATGASPGISFPNTGEYHVAHH</sequence>
<evidence type="ECO:0000313" key="2">
    <source>
        <dbReference type="Proteomes" id="UP000193925"/>
    </source>
</evidence>
<dbReference type="EMBL" id="LT841305">
    <property type="protein sequence ID" value="SMH64895.1"/>
    <property type="molecule type" value="Genomic_DNA"/>
</dbReference>
<reference evidence="1 2" key="1">
    <citation type="submission" date="2017-03" db="EMBL/GenBank/DDBJ databases">
        <authorList>
            <person name="Regsiter A."/>
            <person name="William W."/>
        </authorList>
    </citation>
    <scope>NUCLEOTIDE SEQUENCE [LARGE SCALE GENOMIC DNA]</scope>
    <source>
        <strain evidence="1">PRJEB5721</strain>
    </source>
</reference>
<protein>
    <submittedName>
        <fullName evidence="1">Uncharacterized protein</fullName>
    </submittedName>
</protein>
<name>A0ABY1MMC1_9PROT</name>
<accession>A0ABY1MMC1</accession>
<proteinExistence type="predicted"/>
<gene>
    <name evidence="1" type="ORF">AFERRI_10929</name>
</gene>